<keyword evidence="2" id="KW-1185">Reference proteome</keyword>
<evidence type="ECO:0000313" key="1">
    <source>
        <dbReference type="EnsemblMetazoa" id="AQUA014213-PA"/>
    </source>
</evidence>
<dbReference type="EnsemblMetazoa" id="AQUA014213-RA">
    <property type="protein sequence ID" value="AQUA014213-PA"/>
    <property type="gene ID" value="AQUA014213"/>
</dbReference>
<name>A0A182XQS7_ANOQN</name>
<evidence type="ECO:0000313" key="2">
    <source>
        <dbReference type="Proteomes" id="UP000076407"/>
    </source>
</evidence>
<organism evidence="1 2">
    <name type="scientific">Anopheles quadriannulatus</name>
    <name type="common">Mosquito</name>
    <dbReference type="NCBI Taxonomy" id="34691"/>
    <lineage>
        <taxon>Eukaryota</taxon>
        <taxon>Metazoa</taxon>
        <taxon>Ecdysozoa</taxon>
        <taxon>Arthropoda</taxon>
        <taxon>Hexapoda</taxon>
        <taxon>Insecta</taxon>
        <taxon>Pterygota</taxon>
        <taxon>Neoptera</taxon>
        <taxon>Endopterygota</taxon>
        <taxon>Diptera</taxon>
        <taxon>Nematocera</taxon>
        <taxon>Culicoidea</taxon>
        <taxon>Culicidae</taxon>
        <taxon>Anophelinae</taxon>
        <taxon>Anopheles</taxon>
    </lineage>
</organism>
<proteinExistence type="predicted"/>
<dbReference type="AlphaFoldDB" id="A0A182XQS7"/>
<dbReference type="Proteomes" id="UP000076407">
    <property type="component" value="Unassembled WGS sequence"/>
</dbReference>
<accession>A0A182XQS7</accession>
<reference evidence="1" key="1">
    <citation type="submission" date="2020-05" db="UniProtKB">
        <authorList>
            <consortium name="EnsemblMetazoa"/>
        </authorList>
    </citation>
    <scope>IDENTIFICATION</scope>
    <source>
        <strain evidence="1">SANGQUA</strain>
    </source>
</reference>
<protein>
    <submittedName>
        <fullName evidence="1">Uncharacterized protein</fullName>
    </submittedName>
</protein>
<dbReference type="VEuPathDB" id="VectorBase:AQUA014213"/>
<sequence length="18" mass="2063">MGSDRRRPVSVEQGVSFR</sequence>